<sequence>MIVDDGHRRYRHGSQETVVNEVRQRYDVPSLRSVCKQVRRQCRTCVLLYAQPASPQMCELPAARLAAFCRPFSYTGIDYFGPMIIVNGRKTEKRWGVLFTCLTVRAVHIELVASLSTNDCLMAIRNFMARRGTPIEIVSDRGTNFVGADRELREAAERVDTVILSEFGPPDPVWKFNPPAAPHFGGSWERMIQSVKRMLARIITERHPTEAVLTAALIEVENMLNSRPLTHVPVDGEDEEPLTPNHFLLGSSAGMKPLVKPDDSAAGLRQNWRAVQYKMNDLWKKWVKSYLPTLTRRTKWFEPCKPLQLGDVVLIVDENCPRNFAYAMILTVNGELKRLERKGTITPVDFSSLAAPIVVVRKANDPLVMGLSGSVEITVQG</sequence>
<dbReference type="InterPro" id="IPR012337">
    <property type="entry name" value="RNaseH-like_sf"/>
</dbReference>
<dbReference type="AlphaFoldDB" id="A0A182PWZ2"/>
<keyword evidence="3" id="KW-1185">Reference proteome</keyword>
<dbReference type="PROSITE" id="PS50994">
    <property type="entry name" value="INTEGRASE"/>
    <property type="match status" value="1"/>
</dbReference>
<accession>A0A182PWZ2</accession>
<protein>
    <recommendedName>
        <fullName evidence="1">Integrase catalytic domain-containing protein</fullName>
    </recommendedName>
</protein>
<dbReference type="InterPro" id="IPR036397">
    <property type="entry name" value="RNaseH_sf"/>
</dbReference>
<dbReference type="SUPFAM" id="SSF53098">
    <property type="entry name" value="Ribonuclease H-like"/>
    <property type="match status" value="1"/>
</dbReference>
<reference evidence="3" key="1">
    <citation type="submission" date="2013-03" db="EMBL/GenBank/DDBJ databases">
        <title>The Genome Sequence of Anopheles epiroticus epiroticus2.</title>
        <authorList>
            <consortium name="The Broad Institute Genomics Platform"/>
            <person name="Neafsey D.E."/>
            <person name="Howell P."/>
            <person name="Walker B."/>
            <person name="Young S.K."/>
            <person name="Zeng Q."/>
            <person name="Gargeya S."/>
            <person name="Fitzgerald M."/>
            <person name="Haas B."/>
            <person name="Abouelleil A."/>
            <person name="Allen A.W."/>
            <person name="Alvarado L."/>
            <person name="Arachchi H.M."/>
            <person name="Berlin A.M."/>
            <person name="Chapman S.B."/>
            <person name="Gainer-Dewar J."/>
            <person name="Goldberg J."/>
            <person name="Griggs A."/>
            <person name="Gujja S."/>
            <person name="Hansen M."/>
            <person name="Howarth C."/>
            <person name="Imamovic A."/>
            <person name="Ireland A."/>
            <person name="Larimer J."/>
            <person name="McCowan C."/>
            <person name="Murphy C."/>
            <person name="Pearson M."/>
            <person name="Poon T.W."/>
            <person name="Priest M."/>
            <person name="Roberts A."/>
            <person name="Saif S."/>
            <person name="Shea T."/>
            <person name="Sisk P."/>
            <person name="Sykes S."/>
            <person name="Wortman J."/>
            <person name="Nusbaum C."/>
            <person name="Birren B."/>
        </authorList>
    </citation>
    <scope>NUCLEOTIDE SEQUENCE [LARGE SCALE GENOMIC DNA]</scope>
    <source>
        <strain evidence="3">Epiroticus2</strain>
    </source>
</reference>
<dbReference type="EnsemblMetazoa" id="AEPI011479-RA">
    <property type="protein sequence ID" value="AEPI011479-PA"/>
    <property type="gene ID" value="AEPI011479"/>
</dbReference>
<dbReference type="Gene3D" id="3.30.420.10">
    <property type="entry name" value="Ribonuclease H-like superfamily/Ribonuclease H"/>
    <property type="match status" value="1"/>
</dbReference>
<proteinExistence type="predicted"/>
<dbReference type="Proteomes" id="UP000075885">
    <property type="component" value="Unassembled WGS sequence"/>
</dbReference>
<organism evidence="2 3">
    <name type="scientific">Anopheles epiroticus</name>
    <dbReference type="NCBI Taxonomy" id="199890"/>
    <lineage>
        <taxon>Eukaryota</taxon>
        <taxon>Metazoa</taxon>
        <taxon>Ecdysozoa</taxon>
        <taxon>Arthropoda</taxon>
        <taxon>Hexapoda</taxon>
        <taxon>Insecta</taxon>
        <taxon>Pterygota</taxon>
        <taxon>Neoptera</taxon>
        <taxon>Endopterygota</taxon>
        <taxon>Diptera</taxon>
        <taxon>Nematocera</taxon>
        <taxon>Culicoidea</taxon>
        <taxon>Culicidae</taxon>
        <taxon>Anophelinae</taxon>
        <taxon>Anopheles</taxon>
    </lineage>
</organism>
<dbReference type="STRING" id="199890.A0A182PWZ2"/>
<reference evidence="2" key="2">
    <citation type="submission" date="2020-05" db="UniProtKB">
        <authorList>
            <consortium name="EnsemblMetazoa"/>
        </authorList>
    </citation>
    <scope>IDENTIFICATION</scope>
    <source>
        <strain evidence="2">Epiroticus2</strain>
    </source>
</reference>
<dbReference type="GO" id="GO:0003676">
    <property type="term" value="F:nucleic acid binding"/>
    <property type="evidence" value="ECO:0007669"/>
    <property type="project" value="InterPro"/>
</dbReference>
<feature type="domain" description="Integrase catalytic" evidence="1">
    <location>
        <begin position="67"/>
        <end position="252"/>
    </location>
</feature>
<dbReference type="Pfam" id="PF18701">
    <property type="entry name" value="DUF5641"/>
    <property type="match status" value="1"/>
</dbReference>
<dbReference type="PANTHER" id="PTHR47331:SF1">
    <property type="entry name" value="GAG-LIKE PROTEIN"/>
    <property type="match status" value="1"/>
</dbReference>
<dbReference type="InterPro" id="IPR001584">
    <property type="entry name" value="Integrase_cat-core"/>
</dbReference>
<dbReference type="VEuPathDB" id="VectorBase:AEPI011479"/>
<name>A0A182PWZ2_9DIPT</name>
<evidence type="ECO:0000313" key="2">
    <source>
        <dbReference type="EnsemblMetazoa" id="AEPI011479-PA"/>
    </source>
</evidence>
<dbReference type="PANTHER" id="PTHR47331">
    <property type="entry name" value="PHD-TYPE DOMAIN-CONTAINING PROTEIN"/>
    <property type="match status" value="1"/>
</dbReference>
<evidence type="ECO:0000313" key="3">
    <source>
        <dbReference type="Proteomes" id="UP000075885"/>
    </source>
</evidence>
<evidence type="ECO:0000259" key="1">
    <source>
        <dbReference type="PROSITE" id="PS50994"/>
    </source>
</evidence>
<dbReference type="GO" id="GO:0015074">
    <property type="term" value="P:DNA integration"/>
    <property type="evidence" value="ECO:0007669"/>
    <property type="project" value="InterPro"/>
</dbReference>
<dbReference type="InterPro" id="IPR040676">
    <property type="entry name" value="DUF5641"/>
</dbReference>